<comment type="caution">
    <text evidence="1">The sequence shown here is derived from an EMBL/GenBank/DDBJ whole genome shotgun (WGS) entry which is preliminary data.</text>
</comment>
<proteinExistence type="predicted"/>
<dbReference type="Proteomes" id="UP001055072">
    <property type="component" value="Unassembled WGS sequence"/>
</dbReference>
<evidence type="ECO:0000313" key="2">
    <source>
        <dbReference type="Proteomes" id="UP001055072"/>
    </source>
</evidence>
<evidence type="ECO:0000313" key="1">
    <source>
        <dbReference type="EMBL" id="KAI0091978.1"/>
    </source>
</evidence>
<dbReference type="EMBL" id="MU274904">
    <property type="protein sequence ID" value="KAI0091978.1"/>
    <property type="molecule type" value="Genomic_DNA"/>
</dbReference>
<protein>
    <submittedName>
        <fullName evidence="1">Uncharacterized protein</fullName>
    </submittedName>
</protein>
<sequence>MPASVSNGGGVVQVDLGSNEESIIETHPFVKTPVASSSLIALTGTSRAPIPVFSISCPSRRDNASLRYLINGYSNFLRLSWPRTENTHATKLSVQSAPCVSIISLHHIFPIRPTWIRYASFFNPPSIMLCSTQNIHNCVQAQSHRHFRPAAQ</sequence>
<name>A0ACB8UCC0_9APHY</name>
<reference evidence="1" key="1">
    <citation type="journal article" date="2021" name="Environ. Microbiol.">
        <title>Gene family expansions and transcriptome signatures uncover fungal adaptations to wood decay.</title>
        <authorList>
            <person name="Hage H."/>
            <person name="Miyauchi S."/>
            <person name="Viragh M."/>
            <person name="Drula E."/>
            <person name="Min B."/>
            <person name="Chaduli D."/>
            <person name="Navarro D."/>
            <person name="Favel A."/>
            <person name="Norest M."/>
            <person name="Lesage-Meessen L."/>
            <person name="Balint B."/>
            <person name="Merenyi Z."/>
            <person name="de Eugenio L."/>
            <person name="Morin E."/>
            <person name="Martinez A.T."/>
            <person name="Baldrian P."/>
            <person name="Stursova M."/>
            <person name="Martinez M.J."/>
            <person name="Novotny C."/>
            <person name="Magnuson J.K."/>
            <person name="Spatafora J.W."/>
            <person name="Maurice S."/>
            <person name="Pangilinan J."/>
            <person name="Andreopoulos W."/>
            <person name="LaButti K."/>
            <person name="Hundley H."/>
            <person name="Na H."/>
            <person name="Kuo A."/>
            <person name="Barry K."/>
            <person name="Lipzen A."/>
            <person name="Henrissat B."/>
            <person name="Riley R."/>
            <person name="Ahrendt S."/>
            <person name="Nagy L.G."/>
            <person name="Grigoriev I.V."/>
            <person name="Martin F."/>
            <person name="Rosso M.N."/>
        </authorList>
    </citation>
    <scope>NUCLEOTIDE SEQUENCE</scope>
    <source>
        <strain evidence="1">CBS 384.51</strain>
    </source>
</reference>
<keyword evidence="2" id="KW-1185">Reference proteome</keyword>
<accession>A0ACB8UCC0</accession>
<gene>
    <name evidence="1" type="ORF">BDY19DRAFT_927778</name>
</gene>
<organism evidence="1 2">
    <name type="scientific">Irpex rosettiformis</name>
    <dbReference type="NCBI Taxonomy" id="378272"/>
    <lineage>
        <taxon>Eukaryota</taxon>
        <taxon>Fungi</taxon>
        <taxon>Dikarya</taxon>
        <taxon>Basidiomycota</taxon>
        <taxon>Agaricomycotina</taxon>
        <taxon>Agaricomycetes</taxon>
        <taxon>Polyporales</taxon>
        <taxon>Irpicaceae</taxon>
        <taxon>Irpex</taxon>
    </lineage>
</organism>